<keyword evidence="3" id="KW-1185">Reference proteome</keyword>
<dbReference type="EMBL" id="JAHLQT010003055">
    <property type="protein sequence ID" value="KAG7176586.1"/>
    <property type="molecule type" value="Genomic_DNA"/>
</dbReference>
<feature type="region of interest" description="Disordered" evidence="1">
    <location>
        <begin position="88"/>
        <end position="140"/>
    </location>
</feature>
<gene>
    <name evidence="2" type="ORF">Hamer_G015387</name>
</gene>
<comment type="caution">
    <text evidence="2">The sequence shown here is derived from an EMBL/GenBank/DDBJ whole genome shotgun (WGS) entry which is preliminary data.</text>
</comment>
<evidence type="ECO:0000313" key="2">
    <source>
        <dbReference type="EMBL" id="KAG7176586.1"/>
    </source>
</evidence>
<sequence>MELYPFIILIILGVLFFVSWLSHRFCTAHPHDSSLTADDETAAPEEEQQQLVRVAYMGTVRISNMIYIGDPEPLSDYHSLLEEDKPPTYTEVVSGGPPPPYTPVTCTTSTDPTTASTTATTSPAVLTPTTLPDLPPSYTD</sequence>
<evidence type="ECO:0000256" key="1">
    <source>
        <dbReference type="SAM" id="MobiDB-lite"/>
    </source>
</evidence>
<proteinExistence type="predicted"/>
<feature type="compositionally biased region" description="Low complexity" evidence="1">
    <location>
        <begin position="103"/>
        <end position="132"/>
    </location>
</feature>
<reference evidence="2" key="1">
    <citation type="journal article" date="2021" name="Sci. Adv.">
        <title>The American lobster genome reveals insights on longevity, neural, and immune adaptations.</title>
        <authorList>
            <person name="Polinski J.M."/>
            <person name="Zimin A.V."/>
            <person name="Clark K.F."/>
            <person name="Kohn A.B."/>
            <person name="Sadowski N."/>
            <person name="Timp W."/>
            <person name="Ptitsyn A."/>
            <person name="Khanna P."/>
            <person name="Romanova D.Y."/>
            <person name="Williams P."/>
            <person name="Greenwood S.J."/>
            <person name="Moroz L.L."/>
            <person name="Walt D.R."/>
            <person name="Bodnar A.G."/>
        </authorList>
    </citation>
    <scope>NUCLEOTIDE SEQUENCE</scope>
    <source>
        <strain evidence="2">GMGI-L3</strain>
    </source>
</reference>
<protein>
    <submittedName>
        <fullName evidence="2">Uncharacterized protein</fullName>
    </submittedName>
</protein>
<name>A0A8J5N9N4_HOMAM</name>
<dbReference type="AlphaFoldDB" id="A0A8J5N9N4"/>
<organism evidence="2 3">
    <name type="scientific">Homarus americanus</name>
    <name type="common">American lobster</name>
    <dbReference type="NCBI Taxonomy" id="6706"/>
    <lineage>
        <taxon>Eukaryota</taxon>
        <taxon>Metazoa</taxon>
        <taxon>Ecdysozoa</taxon>
        <taxon>Arthropoda</taxon>
        <taxon>Crustacea</taxon>
        <taxon>Multicrustacea</taxon>
        <taxon>Malacostraca</taxon>
        <taxon>Eumalacostraca</taxon>
        <taxon>Eucarida</taxon>
        <taxon>Decapoda</taxon>
        <taxon>Pleocyemata</taxon>
        <taxon>Astacidea</taxon>
        <taxon>Nephropoidea</taxon>
        <taxon>Nephropidae</taxon>
        <taxon>Homarus</taxon>
    </lineage>
</organism>
<evidence type="ECO:0000313" key="3">
    <source>
        <dbReference type="Proteomes" id="UP000747542"/>
    </source>
</evidence>
<dbReference type="Proteomes" id="UP000747542">
    <property type="component" value="Unassembled WGS sequence"/>
</dbReference>
<accession>A0A8J5N9N4</accession>